<keyword evidence="4" id="KW-0378">Hydrolase</keyword>
<sequence>MKVQSLVLWLPFILTNAGLAAGSLQVQSPVRTNNIGRFRRTTGGHVSHWVLRIMKGNDFVCGAAYISALYAVTSANCLHRYRLDLSALRVQLLKEEPEEPPFVGVSAIYVPKMWQSTHMDVAVVQLSARLSGSRNDFARLCSKPMSLNDTVEVVACGKEVQVATISIMDTKECASQYENLLSITVACGQEFTRTETCMFEAGCPVSAGEELCGIVAGSPSTCQKKLPGILTDLYRAREFVQKVISSENKVSKRSKMNR</sequence>
<evidence type="ECO:0000313" key="12">
    <source>
        <dbReference type="RefSeq" id="XP_017028378.1"/>
    </source>
</evidence>
<comment type="subcellular location">
    <subcellularLocation>
        <location evidence="1">Secreted</location>
        <location evidence="1">Extracellular space</location>
    </subcellularLocation>
</comment>
<keyword evidence="5" id="KW-0720">Serine protease</keyword>
<dbReference type="InterPro" id="IPR001254">
    <property type="entry name" value="Trypsin_dom"/>
</dbReference>
<dbReference type="InterPro" id="IPR043504">
    <property type="entry name" value="Peptidase_S1_PA_chymotrypsin"/>
</dbReference>
<evidence type="ECO:0000256" key="9">
    <source>
        <dbReference type="SAM" id="SignalP"/>
    </source>
</evidence>
<feature type="chain" id="PRO_5027650140" description="trypsin" evidence="9">
    <location>
        <begin position="21"/>
        <end position="258"/>
    </location>
</feature>
<dbReference type="Gene3D" id="2.40.10.10">
    <property type="entry name" value="Trypsin-like serine proteases"/>
    <property type="match status" value="2"/>
</dbReference>
<dbReference type="EC" id="3.4.21.4" evidence="8"/>
<evidence type="ECO:0000256" key="1">
    <source>
        <dbReference type="ARBA" id="ARBA00004239"/>
    </source>
</evidence>
<evidence type="ECO:0000313" key="11">
    <source>
        <dbReference type="Proteomes" id="UP001652661"/>
    </source>
</evidence>
<dbReference type="Pfam" id="PF00089">
    <property type="entry name" value="Trypsin"/>
    <property type="match status" value="1"/>
</dbReference>
<dbReference type="SUPFAM" id="SSF50494">
    <property type="entry name" value="Trypsin-like serine proteases"/>
    <property type="match status" value="1"/>
</dbReference>
<dbReference type="PANTHER" id="PTHR24276:SF91">
    <property type="entry name" value="AT26814P-RELATED"/>
    <property type="match status" value="1"/>
</dbReference>
<proteinExistence type="predicted"/>
<dbReference type="RefSeq" id="XP_017028378.1">
    <property type="nucleotide sequence ID" value="XM_017172889.3"/>
</dbReference>
<dbReference type="GO" id="GO:0004252">
    <property type="term" value="F:serine-type endopeptidase activity"/>
    <property type="evidence" value="ECO:0007669"/>
    <property type="project" value="UniProtKB-EC"/>
</dbReference>
<dbReference type="SMART" id="SM00020">
    <property type="entry name" value="Tryp_SPc"/>
    <property type="match status" value="1"/>
</dbReference>
<dbReference type="InterPro" id="IPR009003">
    <property type="entry name" value="Peptidase_S1_PA"/>
</dbReference>
<evidence type="ECO:0000256" key="3">
    <source>
        <dbReference type="ARBA" id="ARBA00022729"/>
    </source>
</evidence>
<dbReference type="OMA" id="SANCMYR"/>
<accession>A0A6P4J1L0</accession>
<dbReference type="Proteomes" id="UP001652661">
    <property type="component" value="Chromosome 3R"/>
</dbReference>
<feature type="signal peptide" evidence="9">
    <location>
        <begin position="1"/>
        <end position="20"/>
    </location>
</feature>
<organism evidence="11 12">
    <name type="scientific">Drosophila kikkawai</name>
    <name type="common">Fruit fly</name>
    <dbReference type="NCBI Taxonomy" id="30033"/>
    <lineage>
        <taxon>Eukaryota</taxon>
        <taxon>Metazoa</taxon>
        <taxon>Ecdysozoa</taxon>
        <taxon>Arthropoda</taxon>
        <taxon>Hexapoda</taxon>
        <taxon>Insecta</taxon>
        <taxon>Pterygota</taxon>
        <taxon>Neoptera</taxon>
        <taxon>Endopterygota</taxon>
        <taxon>Diptera</taxon>
        <taxon>Brachycera</taxon>
        <taxon>Muscomorpha</taxon>
        <taxon>Ephydroidea</taxon>
        <taxon>Drosophilidae</taxon>
        <taxon>Drosophila</taxon>
        <taxon>Sophophora</taxon>
    </lineage>
</organism>
<dbReference type="OrthoDB" id="7864066at2759"/>
<dbReference type="AlphaFoldDB" id="A0A6P4J1L0"/>
<evidence type="ECO:0000256" key="6">
    <source>
        <dbReference type="ARBA" id="ARBA00023157"/>
    </source>
</evidence>
<dbReference type="GO" id="GO:0005576">
    <property type="term" value="C:extracellular region"/>
    <property type="evidence" value="ECO:0007669"/>
    <property type="project" value="UniProtKB-SubCell"/>
</dbReference>
<keyword evidence="3 9" id="KW-0732">Signal</keyword>
<keyword evidence="11" id="KW-1185">Reference proteome</keyword>
<dbReference type="PROSITE" id="PS50240">
    <property type="entry name" value="TRYPSIN_DOM"/>
    <property type="match status" value="1"/>
</dbReference>
<reference evidence="12" key="1">
    <citation type="submission" date="2025-08" db="UniProtKB">
        <authorList>
            <consortium name="RefSeq"/>
        </authorList>
    </citation>
    <scope>IDENTIFICATION</scope>
    <source>
        <strain evidence="12">14028-0561.14</strain>
        <tissue evidence="12">Whole fly</tissue>
    </source>
</reference>
<evidence type="ECO:0000256" key="4">
    <source>
        <dbReference type="ARBA" id="ARBA00022801"/>
    </source>
</evidence>
<evidence type="ECO:0000256" key="8">
    <source>
        <dbReference type="ARBA" id="ARBA00038868"/>
    </source>
</evidence>
<protein>
    <recommendedName>
        <fullName evidence="8">trypsin</fullName>
        <ecNumber evidence="8">3.4.21.4</ecNumber>
    </recommendedName>
</protein>
<dbReference type="GO" id="GO:0006508">
    <property type="term" value="P:proteolysis"/>
    <property type="evidence" value="ECO:0007669"/>
    <property type="project" value="UniProtKB-KW"/>
</dbReference>
<keyword evidence="2" id="KW-0645">Protease</keyword>
<evidence type="ECO:0000256" key="5">
    <source>
        <dbReference type="ARBA" id="ARBA00022825"/>
    </source>
</evidence>
<evidence type="ECO:0000256" key="2">
    <source>
        <dbReference type="ARBA" id="ARBA00022670"/>
    </source>
</evidence>
<name>A0A6P4J1L0_DROKI</name>
<keyword evidence="6" id="KW-1015">Disulfide bond</keyword>
<dbReference type="GeneID" id="108078807"/>
<evidence type="ECO:0000259" key="10">
    <source>
        <dbReference type="PROSITE" id="PS50240"/>
    </source>
</evidence>
<dbReference type="InterPro" id="IPR050430">
    <property type="entry name" value="Peptidase_S1"/>
</dbReference>
<dbReference type="PANTHER" id="PTHR24276">
    <property type="entry name" value="POLYSERASE-RELATED"/>
    <property type="match status" value="1"/>
</dbReference>
<gene>
    <name evidence="12" type="primary">LOC108078807</name>
</gene>
<comment type="catalytic activity">
    <reaction evidence="7">
        <text>Preferential cleavage: Arg-|-Xaa, Lys-|-Xaa.</text>
        <dbReference type="EC" id="3.4.21.4"/>
    </reaction>
</comment>
<evidence type="ECO:0000256" key="7">
    <source>
        <dbReference type="ARBA" id="ARBA00036320"/>
    </source>
</evidence>
<feature type="domain" description="Peptidase S1" evidence="10">
    <location>
        <begin position="19"/>
        <end position="245"/>
    </location>
</feature>